<evidence type="ECO:0000259" key="7">
    <source>
        <dbReference type="PROSITE" id="PS50983"/>
    </source>
</evidence>
<evidence type="ECO:0000256" key="5">
    <source>
        <dbReference type="ARBA" id="ARBA00022729"/>
    </source>
</evidence>
<comment type="caution">
    <text evidence="8">The sequence shown here is derived from an EMBL/GenBank/DDBJ whole genome shotgun (WGS) entry which is preliminary data.</text>
</comment>
<keyword evidence="5 6" id="KW-0732">Signal</keyword>
<keyword evidence="4" id="KW-0408">Iron</keyword>
<dbReference type="CDD" id="cd01140">
    <property type="entry name" value="FatB"/>
    <property type="match status" value="1"/>
</dbReference>
<dbReference type="EMBL" id="AAMO01000002">
    <property type="protein sequence ID" value="EAQ04083.1"/>
    <property type="molecule type" value="Genomic_DNA"/>
</dbReference>
<proteinExistence type="inferred from homology"/>
<evidence type="ECO:0000256" key="2">
    <source>
        <dbReference type="ARBA" id="ARBA00008814"/>
    </source>
</evidence>
<reference evidence="8 9" key="1">
    <citation type="journal article" date="2010" name="J. Bacteriol.">
        <title>Genome sequences of Oceanicola granulosus HTCC2516(T) and Oceanicola batsensis HTCC2597(TDelta).</title>
        <authorList>
            <person name="Thrash J.C."/>
            <person name="Cho J.C."/>
            <person name="Vergin K.L."/>
            <person name="Giovannoni S.J."/>
        </authorList>
    </citation>
    <scope>NUCLEOTIDE SEQUENCE [LARGE SCALE GENOMIC DNA]</scope>
    <source>
        <strain evidence="9">ATCC BAA-863 / DSM 15984 / KCTC 12145 / HTCC2597</strain>
    </source>
</reference>
<evidence type="ECO:0000313" key="8">
    <source>
        <dbReference type="EMBL" id="EAQ04083.1"/>
    </source>
</evidence>
<keyword evidence="4" id="KW-0406">Ion transport</keyword>
<feature type="chain" id="PRO_5002660304" evidence="6">
    <location>
        <begin position="20"/>
        <end position="302"/>
    </location>
</feature>
<keyword evidence="9" id="KW-1185">Reference proteome</keyword>
<evidence type="ECO:0000313" key="9">
    <source>
        <dbReference type="Proteomes" id="UP000004318"/>
    </source>
</evidence>
<dbReference type="InterPro" id="IPR033870">
    <property type="entry name" value="FatB"/>
</dbReference>
<dbReference type="Proteomes" id="UP000004318">
    <property type="component" value="Unassembled WGS sequence"/>
</dbReference>
<dbReference type="STRING" id="252305.OB2597_08074"/>
<dbReference type="SUPFAM" id="SSF53807">
    <property type="entry name" value="Helical backbone' metal receptor"/>
    <property type="match status" value="1"/>
</dbReference>
<dbReference type="PROSITE" id="PS50983">
    <property type="entry name" value="FE_B12_PBP"/>
    <property type="match status" value="1"/>
</dbReference>
<keyword evidence="3" id="KW-0813">Transport</keyword>
<dbReference type="Pfam" id="PF01497">
    <property type="entry name" value="Peripla_BP_2"/>
    <property type="match status" value="1"/>
</dbReference>
<feature type="signal peptide" evidence="6">
    <location>
        <begin position="1"/>
        <end position="19"/>
    </location>
</feature>
<organism evidence="8 9">
    <name type="scientific">Pseudooceanicola batsensis (strain ATCC BAA-863 / DSM 15984 / KCTC 12145 / HTCC2597)</name>
    <name type="common">Oceanicola batsensis</name>
    <dbReference type="NCBI Taxonomy" id="252305"/>
    <lineage>
        <taxon>Bacteria</taxon>
        <taxon>Pseudomonadati</taxon>
        <taxon>Pseudomonadota</taxon>
        <taxon>Alphaproteobacteria</taxon>
        <taxon>Rhodobacterales</taxon>
        <taxon>Paracoccaceae</taxon>
        <taxon>Pseudooceanicola</taxon>
    </lineage>
</organism>
<dbReference type="InterPro" id="IPR051313">
    <property type="entry name" value="Bact_iron-sidero_bind"/>
</dbReference>
<comment type="similarity">
    <text evidence="2">Belongs to the bacterial solute-binding protein 8 family.</text>
</comment>
<dbReference type="Gene3D" id="3.40.50.1980">
    <property type="entry name" value="Nitrogenase molybdenum iron protein domain"/>
    <property type="match status" value="2"/>
</dbReference>
<feature type="domain" description="Fe/B12 periplasmic-binding" evidence="7">
    <location>
        <begin position="41"/>
        <end position="298"/>
    </location>
</feature>
<dbReference type="PANTHER" id="PTHR30532:SF28">
    <property type="entry name" value="PETROBACTIN-BINDING PROTEIN YCLQ"/>
    <property type="match status" value="1"/>
</dbReference>
<comment type="subcellular location">
    <subcellularLocation>
        <location evidence="1">Cell envelope</location>
    </subcellularLocation>
</comment>
<accession>A3TU87</accession>
<keyword evidence="4" id="KW-0410">Iron transport</keyword>
<dbReference type="GO" id="GO:1901678">
    <property type="term" value="P:iron coordination entity transport"/>
    <property type="evidence" value="ECO:0007669"/>
    <property type="project" value="UniProtKB-ARBA"/>
</dbReference>
<dbReference type="eggNOG" id="COG4607">
    <property type="taxonomic scope" value="Bacteria"/>
</dbReference>
<evidence type="ECO:0000256" key="4">
    <source>
        <dbReference type="ARBA" id="ARBA00022496"/>
    </source>
</evidence>
<dbReference type="AlphaFoldDB" id="A3TU87"/>
<evidence type="ECO:0000256" key="3">
    <source>
        <dbReference type="ARBA" id="ARBA00022448"/>
    </source>
</evidence>
<protein>
    <submittedName>
        <fullName evidence="8">ABC Fe+3 siderophore transporter, periplasmic substrate-binding protein</fullName>
    </submittedName>
</protein>
<gene>
    <name evidence="8" type="ORF">OB2597_08074</name>
</gene>
<sequence>MKRAFVLGFALLAAGLAPAAAETVTVATSAGPVQVESPPRTTFVYDMAALDTLDALGVSGLTSVGNTYLPYLSEYQGEAGTLFEPDFEAVHAARPDLVIVGGRSMEHHEAMQRIAPTIDMTIWGEDPVAEGLERIAAYGAIYDRTDAAAALQTRIETAIAETAAAVAGKGDALIVMTNGPKVSAYGAGSRFGWLHDAIDLPPAAADLEAATHGQAISFEFIRETDPDWLLVIDRVAAIGGSEADARATLDNPLVRDTRAWKNGRIVYLDAGPIYIAGGGARSVLTTMATIRAAFESAGPATE</sequence>
<name>A3TU87_PSEBH</name>
<dbReference type="PANTHER" id="PTHR30532">
    <property type="entry name" value="IRON III DICITRATE-BINDING PERIPLASMIC PROTEIN"/>
    <property type="match status" value="1"/>
</dbReference>
<dbReference type="RefSeq" id="WP_009805839.1">
    <property type="nucleotide sequence ID" value="NZ_CH724131.1"/>
</dbReference>
<evidence type="ECO:0000256" key="6">
    <source>
        <dbReference type="SAM" id="SignalP"/>
    </source>
</evidence>
<dbReference type="HOGENOM" id="CLU_038034_3_0_5"/>
<evidence type="ECO:0000256" key="1">
    <source>
        <dbReference type="ARBA" id="ARBA00004196"/>
    </source>
</evidence>
<dbReference type="InterPro" id="IPR002491">
    <property type="entry name" value="ABC_transptr_periplasmic_BD"/>
</dbReference>
<dbReference type="GO" id="GO:0030288">
    <property type="term" value="C:outer membrane-bounded periplasmic space"/>
    <property type="evidence" value="ECO:0007669"/>
    <property type="project" value="TreeGrafter"/>
</dbReference>